<dbReference type="PANTHER" id="PTHR30619:SF1">
    <property type="entry name" value="RECOMBINATION PROTEIN 2"/>
    <property type="match status" value="1"/>
</dbReference>
<feature type="transmembrane region" description="Helical" evidence="7">
    <location>
        <begin position="403"/>
        <end position="425"/>
    </location>
</feature>
<gene>
    <name evidence="10" type="ORF">FJM51_00515</name>
</gene>
<keyword evidence="5 7" id="KW-0472">Membrane</keyword>
<evidence type="ECO:0000256" key="1">
    <source>
        <dbReference type="ARBA" id="ARBA00004651"/>
    </source>
</evidence>
<feature type="transmembrane region" description="Helical" evidence="7">
    <location>
        <begin position="496"/>
        <end position="515"/>
    </location>
</feature>
<sequence>MGRIAAILDRQAPNLALWIPVLHACGIGLYFALPAEPPGWLLVACLGPAGLCLALAPRLGLGGRVAVLLLALPLVGFAVAGGRARLVAAPVLDRERTVAIEGRVAGLSRSGADLPRVLLDELWIGGLDPAVTPGFARVSLGPGTDPALLVPGKRITGTARLSPPPGPSEPGGFDFRFVAYFEGLGAIGYTRTPFLEAAASEVSPWRQMAFRARMALSRRIRAVVPGQDGAFGAAILTGDRSGISRATDDALRASTLYHLVSISGLHMGLLAAAVFAIVRHGLALVPWCALRWPLKKLAAVAALIGGFAYLAISGNEVATQRSYVMTAVVLCAVLLDRPALTLRAVALAALVVLTLTPEALVQPGFQMSFAATLALVTVFEALGTRAWWCAIRTDRRWRLARPVIGIAMTSLVAGAATAPVSAFHFNAAAPYGLVANMLAVPMMGLLVMPAAVAGIMAMPFGLDALPLTLMGWGDAYVLGVADFVAGLGGAVRGVPAGPPATLALLGLGGVFVALWRGPGRWLGLLPALAGVALWTAEPRPDLLIAGNGRLFGVMTPGGRTISVAKGNAFTAESWLRRDGDGARQAEAAARGEVRIARGRIEAEAPGIGRILYLGSPPPGRPECDGAAVLIAPRWTAPPEGGCLFVGRDLLAREGAVAIDFGEGSPRLLGARSAAAVRPWSPRPAIPAAAARPAPAGELRAAAGP</sequence>
<feature type="transmembrane region" description="Helical" evidence="7">
    <location>
        <begin position="12"/>
        <end position="33"/>
    </location>
</feature>
<protein>
    <submittedName>
        <fullName evidence="10">ComEC family competence protein</fullName>
    </submittedName>
</protein>
<dbReference type="Pfam" id="PF13567">
    <property type="entry name" value="DUF4131"/>
    <property type="match status" value="1"/>
</dbReference>
<comment type="caution">
    <text evidence="10">The sequence shown here is derived from an EMBL/GenBank/DDBJ whole genome shotgun (WGS) entry which is preliminary data.</text>
</comment>
<organism evidence="10 11">
    <name type="scientific">Amaricoccus solimangrovi</name>
    <dbReference type="NCBI Taxonomy" id="2589815"/>
    <lineage>
        <taxon>Bacteria</taxon>
        <taxon>Pseudomonadati</taxon>
        <taxon>Pseudomonadota</taxon>
        <taxon>Alphaproteobacteria</taxon>
        <taxon>Rhodobacterales</taxon>
        <taxon>Paracoccaceae</taxon>
        <taxon>Amaricoccus</taxon>
    </lineage>
</organism>
<reference evidence="10 11" key="1">
    <citation type="submission" date="2019-06" db="EMBL/GenBank/DDBJ databases">
        <title>A novel bacterium of genus Amaricoccus, isolated from marine sediment.</title>
        <authorList>
            <person name="Huang H."/>
            <person name="Mo K."/>
            <person name="Hu Y."/>
        </authorList>
    </citation>
    <scope>NUCLEOTIDE SEQUENCE [LARGE SCALE GENOMIC DNA]</scope>
    <source>
        <strain evidence="10 11">HB172011</strain>
    </source>
</reference>
<dbReference type="InterPro" id="IPR025405">
    <property type="entry name" value="DUF4131"/>
</dbReference>
<evidence type="ECO:0000256" key="2">
    <source>
        <dbReference type="ARBA" id="ARBA00022475"/>
    </source>
</evidence>
<feature type="region of interest" description="Disordered" evidence="6">
    <location>
        <begin position="683"/>
        <end position="704"/>
    </location>
</feature>
<feature type="transmembrane region" description="Helical" evidence="7">
    <location>
        <begin position="256"/>
        <end position="282"/>
    </location>
</feature>
<feature type="transmembrane region" description="Helical" evidence="7">
    <location>
        <begin position="294"/>
        <end position="312"/>
    </location>
</feature>
<dbReference type="Proteomes" id="UP000319255">
    <property type="component" value="Unassembled WGS sequence"/>
</dbReference>
<feature type="domain" description="ComEC/Rec2-related protein" evidence="8">
    <location>
        <begin position="235"/>
        <end position="516"/>
    </location>
</feature>
<dbReference type="InterPro" id="IPR004477">
    <property type="entry name" value="ComEC_N"/>
</dbReference>
<dbReference type="EMBL" id="VFRP01000001">
    <property type="protein sequence ID" value="TPE53568.1"/>
    <property type="molecule type" value="Genomic_DNA"/>
</dbReference>
<evidence type="ECO:0000259" key="9">
    <source>
        <dbReference type="Pfam" id="PF13567"/>
    </source>
</evidence>
<keyword evidence="3 7" id="KW-0812">Transmembrane</keyword>
<evidence type="ECO:0000256" key="7">
    <source>
        <dbReference type="SAM" id="Phobius"/>
    </source>
</evidence>
<keyword evidence="4 7" id="KW-1133">Transmembrane helix</keyword>
<dbReference type="AlphaFoldDB" id="A0A501WVX4"/>
<comment type="subcellular location">
    <subcellularLocation>
        <location evidence="1">Cell membrane</location>
        <topology evidence="1">Multi-pass membrane protein</topology>
    </subcellularLocation>
</comment>
<feature type="transmembrane region" description="Helical" evidence="7">
    <location>
        <begin position="39"/>
        <end position="56"/>
    </location>
</feature>
<dbReference type="NCBIfam" id="TIGR00360">
    <property type="entry name" value="ComEC_N-term"/>
    <property type="match status" value="1"/>
</dbReference>
<feature type="transmembrane region" description="Helical" evidence="7">
    <location>
        <begin position="469"/>
        <end position="490"/>
    </location>
</feature>
<keyword evidence="11" id="KW-1185">Reference proteome</keyword>
<feature type="domain" description="DUF4131" evidence="9">
    <location>
        <begin position="37"/>
        <end position="193"/>
    </location>
</feature>
<evidence type="ECO:0000313" key="11">
    <source>
        <dbReference type="Proteomes" id="UP000319255"/>
    </source>
</evidence>
<proteinExistence type="predicted"/>
<dbReference type="GO" id="GO:0005886">
    <property type="term" value="C:plasma membrane"/>
    <property type="evidence" value="ECO:0007669"/>
    <property type="project" value="UniProtKB-SubCell"/>
</dbReference>
<dbReference type="InterPro" id="IPR052159">
    <property type="entry name" value="Competence_DNA_uptake"/>
</dbReference>
<evidence type="ECO:0000313" key="10">
    <source>
        <dbReference type="EMBL" id="TPE53568.1"/>
    </source>
</evidence>
<feature type="compositionally biased region" description="Low complexity" evidence="6">
    <location>
        <begin position="685"/>
        <end position="704"/>
    </location>
</feature>
<feature type="transmembrane region" description="Helical" evidence="7">
    <location>
        <begin position="342"/>
        <end position="361"/>
    </location>
</feature>
<feature type="transmembrane region" description="Helical" evidence="7">
    <location>
        <begin position="367"/>
        <end position="391"/>
    </location>
</feature>
<accession>A0A501WVX4</accession>
<evidence type="ECO:0000256" key="4">
    <source>
        <dbReference type="ARBA" id="ARBA00022989"/>
    </source>
</evidence>
<dbReference type="RefSeq" id="WP_140452146.1">
    <property type="nucleotide sequence ID" value="NZ_VFRP01000001.1"/>
</dbReference>
<feature type="transmembrane region" description="Helical" evidence="7">
    <location>
        <begin position="65"/>
        <end position="84"/>
    </location>
</feature>
<keyword evidence="2" id="KW-1003">Cell membrane</keyword>
<evidence type="ECO:0000259" key="8">
    <source>
        <dbReference type="Pfam" id="PF03772"/>
    </source>
</evidence>
<evidence type="ECO:0000256" key="5">
    <source>
        <dbReference type="ARBA" id="ARBA00023136"/>
    </source>
</evidence>
<dbReference type="OrthoDB" id="9790149at2"/>
<evidence type="ECO:0000256" key="3">
    <source>
        <dbReference type="ARBA" id="ARBA00022692"/>
    </source>
</evidence>
<evidence type="ECO:0000256" key="6">
    <source>
        <dbReference type="SAM" id="MobiDB-lite"/>
    </source>
</evidence>
<dbReference type="PANTHER" id="PTHR30619">
    <property type="entry name" value="DNA INTERNALIZATION/COMPETENCE PROTEIN COMEC/REC2"/>
    <property type="match status" value="1"/>
</dbReference>
<feature type="transmembrane region" description="Helical" evidence="7">
    <location>
        <begin position="431"/>
        <end position="457"/>
    </location>
</feature>
<name>A0A501WVX4_9RHOB</name>
<dbReference type="Pfam" id="PF03772">
    <property type="entry name" value="Competence"/>
    <property type="match status" value="1"/>
</dbReference>